<keyword evidence="6 14" id="KW-0812">Transmembrane</keyword>
<comment type="pathway">
    <text evidence="13">Phospholipid metabolism.</text>
</comment>
<gene>
    <name evidence="16" type="ORF">WMY93_019493</name>
</gene>
<sequence length="497" mass="56398">MKSSNSRPSRILQNPFILELNLTTAQKIQIGVMSLTVFPVRLLLFASSMMLAWVFALIGLWSRSETVVEPKTLWIRIIDLCFQMSTRAMWFFCGFHWVKVKGQRADPSEASILVMAPHSAFFDAITVSTTLCSFVTKESAKSVPIWKSIIQYLRPVYVFRADQDSRKRTVEEIKHRATSREPWPQLIIYPEGTCSNRAGLILFKAGAFIPGLPVQPAVLRYANKLDTISWTWHAPGLPTLVWLSMCQLHNSFELEYLPVYTPSQEEKENPSLFANNVRKLMAKALDVPLIDLSFDDRHVIMSNGPLGICNFSCLLEFNQLVSRLGLKTGSNASVLKEKATKARKLQGQLLSVEDFAQILGLPVSDILRQLHTMFDQEDGHIDYRHYVIALSTVCQTAETKENLKLAFQMYQNEEDGSVTEKDLATILEIMLGVENIELGGLFQSLQEDTGRITYDQLCQFVDQHPDFAENYIRFKNHSSTFSSGRAKINGNDQKKRD</sequence>
<dbReference type="Proteomes" id="UP001460270">
    <property type="component" value="Unassembled WGS sequence"/>
</dbReference>
<dbReference type="GO" id="GO:0008654">
    <property type="term" value="P:phospholipid biosynthetic process"/>
    <property type="evidence" value="ECO:0007669"/>
    <property type="project" value="UniProtKB-KW"/>
</dbReference>
<keyword evidence="17" id="KW-1185">Reference proteome</keyword>
<keyword evidence="8" id="KW-0443">Lipid metabolism</keyword>
<evidence type="ECO:0000256" key="11">
    <source>
        <dbReference type="ARBA" id="ARBA00023264"/>
    </source>
</evidence>
<dbReference type="PANTHER" id="PTHR23063">
    <property type="entry name" value="PHOSPHOLIPID ACYLTRANSFERASE"/>
    <property type="match status" value="1"/>
</dbReference>
<dbReference type="CDD" id="cd07991">
    <property type="entry name" value="LPLAT_LPCAT1-like"/>
    <property type="match status" value="1"/>
</dbReference>
<dbReference type="InterPro" id="IPR011992">
    <property type="entry name" value="EF-hand-dom_pair"/>
</dbReference>
<proteinExistence type="inferred from homology"/>
<evidence type="ECO:0000256" key="5">
    <source>
        <dbReference type="ARBA" id="ARBA00022679"/>
    </source>
</evidence>
<dbReference type="AlphaFoldDB" id="A0AAW0NJC4"/>
<dbReference type="GO" id="GO:0005509">
    <property type="term" value="F:calcium ion binding"/>
    <property type="evidence" value="ECO:0007669"/>
    <property type="project" value="InterPro"/>
</dbReference>
<dbReference type="GO" id="GO:0047184">
    <property type="term" value="F:1-acylglycerophosphocholine O-acyltransferase activity"/>
    <property type="evidence" value="ECO:0007669"/>
    <property type="project" value="TreeGrafter"/>
</dbReference>
<dbReference type="PANTHER" id="PTHR23063:SF57">
    <property type="entry name" value="LYSOPHOSPHATIDYLCHOLINE ACYLTRANSFERASE 1"/>
    <property type="match status" value="1"/>
</dbReference>
<dbReference type="GO" id="GO:0016020">
    <property type="term" value="C:membrane"/>
    <property type="evidence" value="ECO:0007669"/>
    <property type="project" value="UniProtKB-SubCell"/>
</dbReference>
<evidence type="ECO:0000256" key="2">
    <source>
        <dbReference type="ARBA" id="ARBA00005074"/>
    </source>
</evidence>
<dbReference type="InterPro" id="IPR002048">
    <property type="entry name" value="EF_hand_dom"/>
</dbReference>
<protein>
    <recommendedName>
        <fullName evidence="15">EF-hand domain-containing protein</fullName>
    </recommendedName>
</protein>
<dbReference type="Pfam" id="PF01553">
    <property type="entry name" value="Acyltransferase"/>
    <property type="match status" value="1"/>
</dbReference>
<evidence type="ECO:0000313" key="16">
    <source>
        <dbReference type="EMBL" id="KAK7898640.1"/>
    </source>
</evidence>
<dbReference type="SMART" id="SM00563">
    <property type="entry name" value="PlsC"/>
    <property type="match status" value="1"/>
</dbReference>
<keyword evidence="5" id="KW-0808">Transferase</keyword>
<dbReference type="GO" id="GO:0005783">
    <property type="term" value="C:endoplasmic reticulum"/>
    <property type="evidence" value="ECO:0007669"/>
    <property type="project" value="TreeGrafter"/>
</dbReference>
<reference evidence="17" key="1">
    <citation type="submission" date="2024-04" db="EMBL/GenBank/DDBJ databases">
        <title>Salinicola lusitanus LLJ914,a marine bacterium isolated from the Okinawa Trough.</title>
        <authorList>
            <person name="Li J."/>
        </authorList>
    </citation>
    <scope>NUCLEOTIDE SEQUENCE [LARGE SCALE GENOMIC DNA]</scope>
</reference>
<dbReference type="SUPFAM" id="SSF69593">
    <property type="entry name" value="Glycerol-3-phosphate (1)-acyltransferase"/>
    <property type="match status" value="1"/>
</dbReference>
<dbReference type="InterPro" id="IPR045252">
    <property type="entry name" value="LPCAT1-like"/>
</dbReference>
<evidence type="ECO:0000259" key="15">
    <source>
        <dbReference type="PROSITE" id="PS50222"/>
    </source>
</evidence>
<keyword evidence="10" id="KW-0594">Phospholipid biosynthesis</keyword>
<keyword evidence="11" id="KW-1208">Phospholipid metabolism</keyword>
<dbReference type="GO" id="GO:0042171">
    <property type="term" value="F:lysophosphatidic acid acyltransferase activity"/>
    <property type="evidence" value="ECO:0007669"/>
    <property type="project" value="TreeGrafter"/>
</dbReference>
<evidence type="ECO:0000256" key="1">
    <source>
        <dbReference type="ARBA" id="ARBA00004370"/>
    </source>
</evidence>
<comment type="pathway">
    <text evidence="2">Lipid metabolism; phospholipid metabolism.</text>
</comment>
<evidence type="ECO:0000256" key="13">
    <source>
        <dbReference type="ARBA" id="ARBA00025707"/>
    </source>
</evidence>
<evidence type="ECO:0000256" key="4">
    <source>
        <dbReference type="ARBA" id="ARBA00022516"/>
    </source>
</evidence>
<evidence type="ECO:0000256" key="6">
    <source>
        <dbReference type="ARBA" id="ARBA00022692"/>
    </source>
</evidence>
<keyword evidence="12" id="KW-0012">Acyltransferase</keyword>
<accession>A0AAW0NJC4</accession>
<comment type="similarity">
    <text evidence="3">Belongs to the 1-acyl-sn-glycerol-3-phosphate acyltransferase family.</text>
</comment>
<keyword evidence="4" id="KW-0444">Lipid biosynthesis</keyword>
<evidence type="ECO:0000256" key="10">
    <source>
        <dbReference type="ARBA" id="ARBA00023209"/>
    </source>
</evidence>
<evidence type="ECO:0000256" key="3">
    <source>
        <dbReference type="ARBA" id="ARBA00008655"/>
    </source>
</evidence>
<evidence type="ECO:0000256" key="7">
    <source>
        <dbReference type="ARBA" id="ARBA00022989"/>
    </source>
</evidence>
<comment type="caution">
    <text evidence="16">The sequence shown here is derived from an EMBL/GenBank/DDBJ whole genome shotgun (WGS) entry which is preliminary data.</text>
</comment>
<dbReference type="Gene3D" id="1.10.238.10">
    <property type="entry name" value="EF-hand"/>
    <property type="match status" value="1"/>
</dbReference>
<dbReference type="EMBL" id="JBBPFD010000014">
    <property type="protein sequence ID" value="KAK7898640.1"/>
    <property type="molecule type" value="Genomic_DNA"/>
</dbReference>
<evidence type="ECO:0000256" key="14">
    <source>
        <dbReference type="SAM" id="Phobius"/>
    </source>
</evidence>
<organism evidence="16 17">
    <name type="scientific">Mugilogobius chulae</name>
    <name type="common">yellowstripe goby</name>
    <dbReference type="NCBI Taxonomy" id="88201"/>
    <lineage>
        <taxon>Eukaryota</taxon>
        <taxon>Metazoa</taxon>
        <taxon>Chordata</taxon>
        <taxon>Craniata</taxon>
        <taxon>Vertebrata</taxon>
        <taxon>Euteleostomi</taxon>
        <taxon>Actinopterygii</taxon>
        <taxon>Neopterygii</taxon>
        <taxon>Teleostei</taxon>
        <taxon>Neoteleostei</taxon>
        <taxon>Acanthomorphata</taxon>
        <taxon>Gobiaria</taxon>
        <taxon>Gobiiformes</taxon>
        <taxon>Gobioidei</taxon>
        <taxon>Gobiidae</taxon>
        <taxon>Gobionellinae</taxon>
        <taxon>Mugilogobius</taxon>
    </lineage>
</organism>
<dbReference type="InterPro" id="IPR002123">
    <property type="entry name" value="Plipid/glycerol_acylTrfase"/>
</dbReference>
<keyword evidence="9 14" id="KW-0472">Membrane</keyword>
<dbReference type="SUPFAM" id="SSF47473">
    <property type="entry name" value="EF-hand"/>
    <property type="match status" value="1"/>
</dbReference>
<evidence type="ECO:0000256" key="8">
    <source>
        <dbReference type="ARBA" id="ARBA00023098"/>
    </source>
</evidence>
<keyword evidence="7 14" id="KW-1133">Transmembrane helix</keyword>
<feature type="transmembrane region" description="Helical" evidence="14">
    <location>
        <begin position="42"/>
        <end position="61"/>
    </location>
</feature>
<feature type="domain" description="EF-hand" evidence="15">
    <location>
        <begin position="398"/>
        <end position="433"/>
    </location>
</feature>
<comment type="subcellular location">
    <subcellularLocation>
        <location evidence="1">Membrane</location>
    </subcellularLocation>
</comment>
<evidence type="ECO:0000256" key="9">
    <source>
        <dbReference type="ARBA" id="ARBA00023136"/>
    </source>
</evidence>
<evidence type="ECO:0000313" key="17">
    <source>
        <dbReference type="Proteomes" id="UP001460270"/>
    </source>
</evidence>
<evidence type="ECO:0000256" key="12">
    <source>
        <dbReference type="ARBA" id="ARBA00023315"/>
    </source>
</evidence>
<dbReference type="PROSITE" id="PS50222">
    <property type="entry name" value="EF_HAND_2"/>
    <property type="match status" value="1"/>
</dbReference>
<name>A0AAW0NJC4_9GOBI</name>